<dbReference type="Proteomes" id="UP000238392">
    <property type="component" value="Unassembled WGS sequence"/>
</dbReference>
<dbReference type="SUPFAM" id="SSF51735">
    <property type="entry name" value="NAD(P)-binding Rossmann-fold domains"/>
    <property type="match status" value="1"/>
</dbReference>
<evidence type="ECO:0000259" key="2">
    <source>
        <dbReference type="Pfam" id="PF03807"/>
    </source>
</evidence>
<evidence type="ECO:0000313" key="3">
    <source>
        <dbReference type="EMBL" id="PRY86132.1"/>
    </source>
</evidence>
<dbReference type="InterPro" id="IPR028939">
    <property type="entry name" value="P5C_Rdtase_cat_N"/>
</dbReference>
<dbReference type="AlphaFoldDB" id="A0A2T0WHJ4"/>
<name>A0A2T0WHJ4_9RHOB</name>
<dbReference type="InterPro" id="IPR036291">
    <property type="entry name" value="NAD(P)-bd_dom_sf"/>
</dbReference>
<organism evidence="3 4">
    <name type="scientific">Donghicola tyrosinivorans</name>
    <dbReference type="NCBI Taxonomy" id="1652492"/>
    <lineage>
        <taxon>Bacteria</taxon>
        <taxon>Pseudomonadati</taxon>
        <taxon>Pseudomonadota</taxon>
        <taxon>Alphaproteobacteria</taxon>
        <taxon>Rhodobacterales</taxon>
        <taxon>Roseobacteraceae</taxon>
        <taxon>Donghicola</taxon>
    </lineage>
</organism>
<dbReference type="InterPro" id="IPR051267">
    <property type="entry name" value="STEAP_metalloreductase"/>
</dbReference>
<keyword evidence="4" id="KW-1185">Reference proteome</keyword>
<reference evidence="3 4" key="1">
    <citation type="submission" date="2018-03" db="EMBL/GenBank/DDBJ databases">
        <title>Genomic Encyclopedia of Archaeal and Bacterial Type Strains, Phase II (KMG-II): from individual species to whole genera.</title>
        <authorList>
            <person name="Goeker M."/>
        </authorList>
    </citation>
    <scope>NUCLEOTIDE SEQUENCE [LARGE SCALE GENOMIC DNA]</scope>
    <source>
        <strain evidence="3 4">DSM 100212</strain>
    </source>
</reference>
<comment type="caution">
    <text evidence="3">The sequence shown here is derived from an EMBL/GenBank/DDBJ whole genome shotgun (WGS) entry which is preliminary data.</text>
</comment>
<gene>
    <name evidence="3" type="ORF">CLV74_113107</name>
</gene>
<keyword evidence="1" id="KW-0560">Oxidoreductase</keyword>
<dbReference type="Gene3D" id="3.40.50.720">
    <property type="entry name" value="NAD(P)-binding Rossmann-like Domain"/>
    <property type="match status" value="1"/>
</dbReference>
<dbReference type="OrthoDB" id="5524287at2"/>
<accession>A0A2T0WHJ4</accession>
<dbReference type="RefSeq" id="WP_106267049.1">
    <property type="nucleotide sequence ID" value="NZ_PVTQ01000013.1"/>
</dbReference>
<proteinExistence type="predicted"/>
<dbReference type="PANTHER" id="PTHR14239">
    <property type="entry name" value="DUDULIN-RELATED"/>
    <property type="match status" value="1"/>
</dbReference>
<evidence type="ECO:0000313" key="4">
    <source>
        <dbReference type="Proteomes" id="UP000238392"/>
    </source>
</evidence>
<feature type="domain" description="Pyrroline-5-carboxylate reductase catalytic N-terminal" evidence="2">
    <location>
        <begin position="2"/>
        <end position="90"/>
    </location>
</feature>
<evidence type="ECO:0000256" key="1">
    <source>
        <dbReference type="ARBA" id="ARBA00023002"/>
    </source>
</evidence>
<dbReference type="Pfam" id="PF03807">
    <property type="entry name" value="F420_oxidored"/>
    <property type="match status" value="1"/>
</dbReference>
<protein>
    <recommendedName>
        <fullName evidence="2">Pyrroline-5-carboxylate reductase catalytic N-terminal domain-containing protein</fullName>
    </recommendedName>
</protein>
<dbReference type="EMBL" id="PVTQ01000013">
    <property type="protein sequence ID" value="PRY86132.1"/>
    <property type="molecule type" value="Genomic_DNA"/>
</dbReference>
<dbReference type="GO" id="GO:0016491">
    <property type="term" value="F:oxidoreductase activity"/>
    <property type="evidence" value="ECO:0007669"/>
    <property type="project" value="UniProtKB-KW"/>
</dbReference>
<sequence>MKIAIIGVGNMGGAFAQALAGTGAKVLLGARDGAKAAQLAKDTGATVLTPNEAAAQADVVILALYFAQAQEFLAQAGDLTGKVLVDISNPITADFKDLVVGHTSSAAEELQALVPAAHVVKAFNTLFASLIAPAVRAGKTVQTFVAGDDASAVAQVSEVAKLIGLTPVIAGPLRNARFIEPTGMLNIQLGAFQGLGPLVAPVWA</sequence>